<dbReference type="Proteomes" id="UP001140074">
    <property type="component" value="Unassembled WGS sequence"/>
</dbReference>
<feature type="compositionally biased region" description="Basic residues" evidence="1">
    <location>
        <begin position="122"/>
        <end position="132"/>
    </location>
</feature>
<sequence>MSGNDRRNNHQASDAAQQAENPLNESLSHDQAQVDRLWQRIIATMREAGDHATNATNAANATNATNSANAQTQAQSLRRYARPARLGTRPNAQRTPAHAPTPPEGWHFVPDTDLFPSSSPPRSRRRVMRVTRRREPTSSSLTDLLATQRLHLSQLISTAGSAWLHRSDNNEEQPATREFEPPVIQGPIVDFDDISYDDVDDFEEHIESDGGEAQMMRWEEERSSFEDWQTHNFLGQTPLHLLDDERPPRAARLQSSSRTPSTTGAHSSVIVRQPWNTDHAWSPYIYQEPVPNSALGGLRATYQGAKDHTLPGTGLERSRLYSMHSSIAELRLNYLSTNDDYTRSGSHPRNMLRTSTAFYTTASRSNVHIELCFEPDRHCVVERIFVQAPTSKPRCTELMVFASNRRCSLEELSKYDDFTFAQYEMLAQDIKSHPDHLPDPMPIAYFWLAYEDRYKQIQILPRGVTCKHLYVVMLRGDRVNQAMGLQTFRVYGWSGARAFSEVTIC</sequence>
<evidence type="ECO:0000313" key="2">
    <source>
        <dbReference type="EMBL" id="KAJ2866621.1"/>
    </source>
</evidence>
<protein>
    <submittedName>
        <fullName evidence="2">Uncharacterized protein</fullName>
    </submittedName>
</protein>
<organism evidence="2 3">
    <name type="scientific">Coemansia aciculifera</name>
    <dbReference type="NCBI Taxonomy" id="417176"/>
    <lineage>
        <taxon>Eukaryota</taxon>
        <taxon>Fungi</taxon>
        <taxon>Fungi incertae sedis</taxon>
        <taxon>Zoopagomycota</taxon>
        <taxon>Kickxellomycotina</taxon>
        <taxon>Kickxellomycetes</taxon>
        <taxon>Kickxellales</taxon>
        <taxon>Kickxellaceae</taxon>
        <taxon>Coemansia</taxon>
    </lineage>
</organism>
<accession>A0A9W8M4Z4</accession>
<dbReference type="AlphaFoldDB" id="A0A9W8M4Z4"/>
<reference evidence="2" key="1">
    <citation type="submission" date="2022-07" db="EMBL/GenBank/DDBJ databases">
        <title>Phylogenomic reconstructions and comparative analyses of Kickxellomycotina fungi.</title>
        <authorList>
            <person name="Reynolds N.K."/>
            <person name="Stajich J.E."/>
            <person name="Barry K."/>
            <person name="Grigoriev I.V."/>
            <person name="Crous P."/>
            <person name="Smith M.E."/>
        </authorList>
    </citation>
    <scope>NUCLEOTIDE SEQUENCE</scope>
    <source>
        <strain evidence="2">RSA 476</strain>
    </source>
</reference>
<evidence type="ECO:0000256" key="1">
    <source>
        <dbReference type="SAM" id="MobiDB-lite"/>
    </source>
</evidence>
<feature type="region of interest" description="Disordered" evidence="1">
    <location>
        <begin position="1"/>
        <end position="30"/>
    </location>
</feature>
<feature type="compositionally biased region" description="Polar residues" evidence="1">
    <location>
        <begin position="10"/>
        <end position="30"/>
    </location>
</feature>
<feature type="compositionally biased region" description="Polar residues" evidence="1">
    <location>
        <begin position="253"/>
        <end position="266"/>
    </location>
</feature>
<dbReference type="EMBL" id="JANBUY010000034">
    <property type="protein sequence ID" value="KAJ2866621.1"/>
    <property type="molecule type" value="Genomic_DNA"/>
</dbReference>
<evidence type="ECO:0000313" key="3">
    <source>
        <dbReference type="Proteomes" id="UP001140074"/>
    </source>
</evidence>
<name>A0A9W8M4Z4_9FUNG</name>
<keyword evidence="3" id="KW-1185">Reference proteome</keyword>
<proteinExistence type="predicted"/>
<feature type="region of interest" description="Disordered" evidence="1">
    <location>
        <begin position="86"/>
        <end position="140"/>
    </location>
</feature>
<comment type="caution">
    <text evidence="2">The sequence shown here is derived from an EMBL/GenBank/DDBJ whole genome shotgun (WGS) entry which is preliminary data.</text>
</comment>
<gene>
    <name evidence="2" type="ORF">GGH94_001428</name>
</gene>
<feature type="region of interest" description="Disordered" evidence="1">
    <location>
        <begin position="248"/>
        <end position="270"/>
    </location>
</feature>